<reference evidence="3 4" key="1">
    <citation type="submission" date="2014-03" db="EMBL/GenBank/DDBJ databases">
        <title>Draft genome of the hookworm Oesophagostomum dentatum.</title>
        <authorList>
            <person name="Mitreva M."/>
        </authorList>
    </citation>
    <scope>NUCLEOTIDE SEQUENCE [LARGE SCALE GENOMIC DNA]</scope>
    <source>
        <strain evidence="3 4">OD-Hann</strain>
    </source>
</reference>
<organism evidence="3 4">
    <name type="scientific">Oesophagostomum dentatum</name>
    <name type="common">Nodular worm</name>
    <dbReference type="NCBI Taxonomy" id="61180"/>
    <lineage>
        <taxon>Eukaryota</taxon>
        <taxon>Metazoa</taxon>
        <taxon>Ecdysozoa</taxon>
        <taxon>Nematoda</taxon>
        <taxon>Chromadorea</taxon>
        <taxon>Rhabditida</taxon>
        <taxon>Rhabditina</taxon>
        <taxon>Rhabditomorpha</taxon>
        <taxon>Strongyloidea</taxon>
        <taxon>Strongylidae</taxon>
        <taxon>Oesophagostomum</taxon>
    </lineage>
</organism>
<keyword evidence="2" id="KW-0812">Transmembrane</keyword>
<evidence type="ECO:0000313" key="3">
    <source>
        <dbReference type="EMBL" id="KHJ89146.1"/>
    </source>
</evidence>
<feature type="transmembrane region" description="Helical" evidence="2">
    <location>
        <begin position="12"/>
        <end position="31"/>
    </location>
</feature>
<dbReference type="EMBL" id="KN554653">
    <property type="protein sequence ID" value="KHJ89146.1"/>
    <property type="molecule type" value="Genomic_DNA"/>
</dbReference>
<accession>A0A0B1SZ42</accession>
<feature type="region of interest" description="Disordered" evidence="1">
    <location>
        <begin position="159"/>
        <end position="286"/>
    </location>
</feature>
<protein>
    <submittedName>
        <fullName evidence="3">Uncharacterized protein</fullName>
    </submittedName>
</protein>
<feature type="compositionally biased region" description="Low complexity" evidence="1">
    <location>
        <begin position="257"/>
        <end position="267"/>
    </location>
</feature>
<feature type="compositionally biased region" description="Pro residues" evidence="1">
    <location>
        <begin position="234"/>
        <end position="244"/>
    </location>
</feature>
<feature type="transmembrane region" description="Helical" evidence="2">
    <location>
        <begin position="126"/>
        <end position="150"/>
    </location>
</feature>
<dbReference type="OrthoDB" id="5874779at2759"/>
<keyword evidence="2" id="KW-0472">Membrane</keyword>
<feature type="compositionally biased region" description="Pro residues" evidence="1">
    <location>
        <begin position="198"/>
        <end position="225"/>
    </location>
</feature>
<keyword evidence="2" id="KW-1133">Transmembrane helix</keyword>
<evidence type="ECO:0000313" key="4">
    <source>
        <dbReference type="Proteomes" id="UP000053660"/>
    </source>
</evidence>
<feature type="transmembrane region" description="Helical" evidence="2">
    <location>
        <begin position="89"/>
        <end position="114"/>
    </location>
</feature>
<proteinExistence type="predicted"/>
<keyword evidence="4" id="KW-1185">Reference proteome</keyword>
<dbReference type="AlphaFoldDB" id="A0A0B1SZ42"/>
<feature type="compositionally biased region" description="Basic and acidic residues" evidence="1">
    <location>
        <begin position="164"/>
        <end position="194"/>
    </location>
</feature>
<evidence type="ECO:0000256" key="2">
    <source>
        <dbReference type="SAM" id="Phobius"/>
    </source>
</evidence>
<evidence type="ECO:0000256" key="1">
    <source>
        <dbReference type="SAM" id="MobiDB-lite"/>
    </source>
</evidence>
<sequence length="286" mass="30504">MDCSAAYSQLLFGLLTIYFAITVFLLGTGLYDYHPKDPSAFDYGVVTGKVDLEGFKVLSAIVVHLLCGICLVLGMIGNNTAKYARVLTAKVIIAILFFNFILNLGGCTCLWIHYLPNFPGGFATSIRATAVLSTIALVYTLVAALVYIFVPPKQFLSRRPVRSKSPEREKLLEETVEHSKEQVTEQSVKDKPKDSAPAPIPIPTPTPMPVPAPAPAPPAPAPRPPVAEQNYLPIVPPPPPPPKPAAAGAEEAKDKLAAPANNNPAGAAEKEPSLDATVGSKETLSR</sequence>
<feature type="transmembrane region" description="Helical" evidence="2">
    <location>
        <begin position="57"/>
        <end position="77"/>
    </location>
</feature>
<gene>
    <name evidence="3" type="ORF">OESDEN_11038</name>
</gene>
<dbReference type="Proteomes" id="UP000053660">
    <property type="component" value="Unassembled WGS sequence"/>
</dbReference>
<name>A0A0B1SZ42_OESDE</name>